<organism evidence="2 3">
    <name type="scientific">Cirrhinus mrigala</name>
    <name type="common">Mrigala</name>
    <dbReference type="NCBI Taxonomy" id="683832"/>
    <lineage>
        <taxon>Eukaryota</taxon>
        <taxon>Metazoa</taxon>
        <taxon>Chordata</taxon>
        <taxon>Craniata</taxon>
        <taxon>Vertebrata</taxon>
        <taxon>Euteleostomi</taxon>
        <taxon>Actinopterygii</taxon>
        <taxon>Neopterygii</taxon>
        <taxon>Teleostei</taxon>
        <taxon>Ostariophysi</taxon>
        <taxon>Cypriniformes</taxon>
        <taxon>Cyprinidae</taxon>
        <taxon>Labeoninae</taxon>
        <taxon>Labeonini</taxon>
        <taxon>Cirrhinus</taxon>
    </lineage>
</organism>
<feature type="compositionally biased region" description="Polar residues" evidence="1">
    <location>
        <begin position="78"/>
        <end position="89"/>
    </location>
</feature>
<dbReference type="AlphaFoldDB" id="A0ABD0NTR5"/>
<evidence type="ECO:0000313" key="3">
    <source>
        <dbReference type="Proteomes" id="UP001529510"/>
    </source>
</evidence>
<feature type="region of interest" description="Disordered" evidence="1">
    <location>
        <begin position="44"/>
        <end position="89"/>
    </location>
</feature>
<name>A0ABD0NTR5_CIRMR</name>
<accession>A0ABD0NTR5</accession>
<evidence type="ECO:0000313" key="2">
    <source>
        <dbReference type="EMBL" id="KAL0164651.1"/>
    </source>
</evidence>
<dbReference type="EMBL" id="JAMKFB020000020">
    <property type="protein sequence ID" value="KAL0164651.1"/>
    <property type="molecule type" value="Genomic_DNA"/>
</dbReference>
<comment type="caution">
    <text evidence="2">The sequence shown here is derived from an EMBL/GenBank/DDBJ whole genome shotgun (WGS) entry which is preliminary data.</text>
</comment>
<evidence type="ECO:0000256" key="1">
    <source>
        <dbReference type="SAM" id="MobiDB-lite"/>
    </source>
</evidence>
<sequence>RKLSVTKTFPYSVMCLLLFTDPEDATQFGFGPFELPPQWLPETRNSKKRLLPPLGNTPEELIQTKQPRVRPERRISRNNKVSTFPNVDP</sequence>
<protein>
    <submittedName>
        <fullName evidence="2">Uncharacterized protein</fullName>
    </submittedName>
</protein>
<reference evidence="2 3" key="1">
    <citation type="submission" date="2024-05" db="EMBL/GenBank/DDBJ databases">
        <title>Genome sequencing and assembly of Indian major carp, Cirrhinus mrigala (Hamilton, 1822).</title>
        <authorList>
            <person name="Mohindra V."/>
            <person name="Chowdhury L.M."/>
            <person name="Lal K."/>
            <person name="Jena J.K."/>
        </authorList>
    </citation>
    <scope>NUCLEOTIDE SEQUENCE [LARGE SCALE GENOMIC DNA]</scope>
    <source>
        <strain evidence="2">CM1030</strain>
        <tissue evidence="2">Blood</tissue>
    </source>
</reference>
<feature type="non-terminal residue" evidence="2">
    <location>
        <position position="1"/>
    </location>
</feature>
<dbReference type="Proteomes" id="UP001529510">
    <property type="component" value="Unassembled WGS sequence"/>
</dbReference>
<proteinExistence type="predicted"/>
<keyword evidence="3" id="KW-1185">Reference proteome</keyword>
<gene>
    <name evidence="2" type="ORF">M9458_040404</name>
</gene>